<protein>
    <recommendedName>
        <fullName evidence="4">CopG family transcriptional regulator</fullName>
    </recommendedName>
</protein>
<dbReference type="RefSeq" id="WP_185059140.1">
    <property type="nucleotide sequence ID" value="NZ_BAABJP010000015.1"/>
</dbReference>
<comment type="caution">
    <text evidence="2">The sequence shown here is derived from an EMBL/GenBank/DDBJ whole genome shotgun (WGS) entry which is preliminary data.</text>
</comment>
<gene>
    <name evidence="2" type="ORF">GCM10023321_37790</name>
</gene>
<dbReference type="InterPro" id="IPR010985">
    <property type="entry name" value="Ribbon_hlx_hlx"/>
</dbReference>
<accession>A0ABP9QBB4</accession>
<feature type="region of interest" description="Disordered" evidence="1">
    <location>
        <begin position="74"/>
        <end position="105"/>
    </location>
</feature>
<proteinExistence type="predicted"/>
<dbReference type="SUPFAM" id="SSF47598">
    <property type="entry name" value="Ribbon-helix-helix"/>
    <property type="match status" value="1"/>
</dbReference>
<evidence type="ECO:0000256" key="1">
    <source>
        <dbReference type="SAM" id="MobiDB-lite"/>
    </source>
</evidence>
<evidence type="ECO:0000313" key="3">
    <source>
        <dbReference type="Proteomes" id="UP001428817"/>
    </source>
</evidence>
<dbReference type="EMBL" id="BAABJP010000015">
    <property type="protein sequence ID" value="GAA5158249.1"/>
    <property type="molecule type" value="Genomic_DNA"/>
</dbReference>
<evidence type="ECO:0000313" key="2">
    <source>
        <dbReference type="EMBL" id="GAA5158249.1"/>
    </source>
</evidence>
<evidence type="ECO:0008006" key="4">
    <source>
        <dbReference type="Google" id="ProtNLM"/>
    </source>
</evidence>
<name>A0ABP9QBB4_9PSEU</name>
<keyword evidence="3" id="KW-1185">Reference proteome</keyword>
<sequence length="105" mass="11135">MKTTAVRLEDELYAQLTIVAQLEGQTVTDIIRLAVIGYIEQRKTSLSSQADAALAEIEREAAIRRQAITALFGNGDSAAPEVPAEADTTSTGRNRRGKDGGASSS</sequence>
<organism evidence="2 3">
    <name type="scientific">Pseudonocardia eucalypti</name>
    <dbReference type="NCBI Taxonomy" id="648755"/>
    <lineage>
        <taxon>Bacteria</taxon>
        <taxon>Bacillati</taxon>
        <taxon>Actinomycetota</taxon>
        <taxon>Actinomycetes</taxon>
        <taxon>Pseudonocardiales</taxon>
        <taxon>Pseudonocardiaceae</taxon>
        <taxon>Pseudonocardia</taxon>
    </lineage>
</organism>
<dbReference type="Proteomes" id="UP001428817">
    <property type="component" value="Unassembled WGS sequence"/>
</dbReference>
<reference evidence="3" key="1">
    <citation type="journal article" date="2019" name="Int. J. Syst. Evol. Microbiol.">
        <title>The Global Catalogue of Microorganisms (GCM) 10K type strain sequencing project: providing services to taxonomists for standard genome sequencing and annotation.</title>
        <authorList>
            <consortium name="The Broad Institute Genomics Platform"/>
            <consortium name="The Broad Institute Genome Sequencing Center for Infectious Disease"/>
            <person name="Wu L."/>
            <person name="Ma J."/>
        </authorList>
    </citation>
    <scope>NUCLEOTIDE SEQUENCE [LARGE SCALE GENOMIC DNA]</scope>
    <source>
        <strain evidence="3">JCM 18303</strain>
    </source>
</reference>